<feature type="chain" id="PRO_5043741106" description="NtA domain-containing protein" evidence="3">
    <location>
        <begin position="27"/>
        <end position="206"/>
    </location>
</feature>
<dbReference type="GO" id="GO:0043236">
    <property type="term" value="F:laminin binding"/>
    <property type="evidence" value="ECO:0007669"/>
    <property type="project" value="InterPro"/>
</dbReference>
<evidence type="ECO:0000256" key="3">
    <source>
        <dbReference type="SAM" id="SignalP"/>
    </source>
</evidence>
<dbReference type="GO" id="GO:0043113">
    <property type="term" value="P:receptor clustering"/>
    <property type="evidence" value="ECO:0007669"/>
    <property type="project" value="InterPro"/>
</dbReference>
<feature type="domain" description="NtA" evidence="4">
    <location>
        <begin position="62"/>
        <end position="190"/>
    </location>
</feature>
<feature type="region of interest" description="Disordered" evidence="2">
    <location>
        <begin position="27"/>
        <end position="64"/>
    </location>
</feature>
<sequence>MYLLNRFHQTVVLALCLLVSGSDSSARTNGLSLSDSGRLSGASGSGRTRGLSPTDSGRPSGCSVNIPLEERGSRANLIFTGRVEWLSGDVALRAAPAGATRDDIVARVRVKRVVKGDPALENQVLLVQGFGATAACGRSRTRLGDTKIFLTTREEVTGLVILSSPLVRLTLKNLRILKNSTSSRSLVLPRNVIFIPQLNKKINTDE</sequence>
<dbReference type="Gene3D" id="2.40.50.120">
    <property type="match status" value="1"/>
</dbReference>
<name>A0AAV2QFR1_MEGNR</name>
<feature type="signal peptide" evidence="3">
    <location>
        <begin position="1"/>
        <end position="26"/>
    </location>
</feature>
<evidence type="ECO:0000256" key="1">
    <source>
        <dbReference type="PROSITE-ProRule" id="PRU00443"/>
    </source>
</evidence>
<proteinExistence type="predicted"/>
<dbReference type="Pfam" id="PF03146">
    <property type="entry name" value="NtA"/>
    <property type="match status" value="1"/>
</dbReference>
<keyword evidence="3" id="KW-0732">Signal</keyword>
<reference evidence="5 6" key="1">
    <citation type="submission" date="2024-05" db="EMBL/GenBank/DDBJ databases">
        <authorList>
            <person name="Wallberg A."/>
        </authorList>
    </citation>
    <scope>NUCLEOTIDE SEQUENCE [LARGE SCALE GENOMIC DNA]</scope>
</reference>
<protein>
    <recommendedName>
        <fullName evidence="4">NtA domain-containing protein</fullName>
    </recommendedName>
</protein>
<comment type="caution">
    <text evidence="5">The sequence shown here is derived from an EMBL/GenBank/DDBJ whole genome shotgun (WGS) entry which is preliminary data.</text>
</comment>
<dbReference type="Proteomes" id="UP001497623">
    <property type="component" value="Unassembled WGS sequence"/>
</dbReference>
<feature type="non-terminal residue" evidence="5">
    <location>
        <position position="206"/>
    </location>
</feature>
<evidence type="ECO:0000259" key="4">
    <source>
        <dbReference type="PROSITE" id="PS51121"/>
    </source>
</evidence>
<accession>A0AAV2QFR1</accession>
<evidence type="ECO:0000256" key="2">
    <source>
        <dbReference type="SAM" id="MobiDB-lite"/>
    </source>
</evidence>
<keyword evidence="6" id="KW-1185">Reference proteome</keyword>
<evidence type="ECO:0000313" key="6">
    <source>
        <dbReference type="Proteomes" id="UP001497623"/>
    </source>
</evidence>
<comment type="caution">
    <text evidence="1">Lacks conserved residue(s) required for the propagation of feature annotation.</text>
</comment>
<organism evidence="5 6">
    <name type="scientific">Meganyctiphanes norvegica</name>
    <name type="common">Northern krill</name>
    <name type="synonym">Thysanopoda norvegica</name>
    <dbReference type="NCBI Taxonomy" id="48144"/>
    <lineage>
        <taxon>Eukaryota</taxon>
        <taxon>Metazoa</taxon>
        <taxon>Ecdysozoa</taxon>
        <taxon>Arthropoda</taxon>
        <taxon>Crustacea</taxon>
        <taxon>Multicrustacea</taxon>
        <taxon>Malacostraca</taxon>
        <taxon>Eumalacostraca</taxon>
        <taxon>Eucarida</taxon>
        <taxon>Euphausiacea</taxon>
        <taxon>Euphausiidae</taxon>
        <taxon>Meganyctiphanes</taxon>
    </lineage>
</organism>
<dbReference type="AlphaFoldDB" id="A0AAV2QFR1"/>
<gene>
    <name evidence="5" type="ORF">MNOR_LOCUS12414</name>
</gene>
<dbReference type="EMBL" id="CAXKWB010006792">
    <property type="protein sequence ID" value="CAL4084414.1"/>
    <property type="molecule type" value="Genomic_DNA"/>
</dbReference>
<dbReference type="SUPFAM" id="SSF50242">
    <property type="entry name" value="TIMP-like"/>
    <property type="match status" value="1"/>
</dbReference>
<feature type="compositionally biased region" description="Low complexity" evidence="2">
    <location>
        <begin position="30"/>
        <end position="52"/>
    </location>
</feature>
<dbReference type="InterPro" id="IPR008993">
    <property type="entry name" value="TIMP-like_OB-fold"/>
</dbReference>
<dbReference type="InterPro" id="IPR004850">
    <property type="entry name" value="NtA_dom"/>
</dbReference>
<dbReference type="GO" id="GO:0005886">
    <property type="term" value="C:plasma membrane"/>
    <property type="evidence" value="ECO:0007669"/>
    <property type="project" value="GOC"/>
</dbReference>
<dbReference type="PROSITE" id="PS51121">
    <property type="entry name" value="NTA"/>
    <property type="match status" value="1"/>
</dbReference>
<evidence type="ECO:0000313" key="5">
    <source>
        <dbReference type="EMBL" id="CAL4084414.1"/>
    </source>
</evidence>